<dbReference type="Gene3D" id="3.90.180.10">
    <property type="entry name" value="Medium-chain alcohol dehydrogenases, catalytic domain"/>
    <property type="match status" value="1"/>
</dbReference>
<accession>A0A1W2BF40</accession>
<sequence length="348" mass="36570">MKALQYRRFGALPEVVDVPVPVPEPGQVLLSVSAAGLCHSDLHIMEATESEYRFGPLPLTLGHEAAGVVAALGEGADKFSVGDQVLVYGPWGCGQCPHCAQGKENYCTHPDGVRPPGIAVPGALADYVLVDAERHLVPLGGLDPVQAVSLTDAGLSSYHAVKQSLPKLTAGSHAVVIGAGGLGHIAIQIIRALSAATVIAVDVSEDKLGFALEVGAHQAVPSDEHAPAVIRKLTRGFGAMAVFDFVGAQQTIELAARAIATEGEITVVGAGVGAIPVGYRTLPFDASIRAPFWGSRHELWEVVELARSGHLRVEVEQCSLEEAPFFYERLKRGQIRGRAVATPGSREP</sequence>
<evidence type="ECO:0000259" key="10">
    <source>
        <dbReference type="SMART" id="SM00829"/>
    </source>
</evidence>
<evidence type="ECO:0000313" key="11">
    <source>
        <dbReference type="EMBL" id="SMC71633.1"/>
    </source>
</evidence>
<comment type="catalytic activity">
    <reaction evidence="8">
        <text>a primary alcohol + NAD(+) = an aldehyde + NADH + H(+)</text>
        <dbReference type="Rhea" id="RHEA:10736"/>
        <dbReference type="ChEBI" id="CHEBI:15378"/>
        <dbReference type="ChEBI" id="CHEBI:15734"/>
        <dbReference type="ChEBI" id="CHEBI:17478"/>
        <dbReference type="ChEBI" id="CHEBI:57540"/>
        <dbReference type="ChEBI" id="CHEBI:57945"/>
        <dbReference type="EC" id="1.1.1.1"/>
    </reaction>
</comment>
<dbReference type="InterPro" id="IPR036291">
    <property type="entry name" value="NAD(P)-bd_dom_sf"/>
</dbReference>
<protein>
    <recommendedName>
        <fullName evidence="3">alcohol dehydrogenase</fullName>
        <ecNumber evidence="3">1.1.1.1</ecNumber>
    </recommendedName>
</protein>
<comment type="cofactor">
    <cofactor evidence="1 9">
        <name>Zn(2+)</name>
        <dbReference type="ChEBI" id="CHEBI:29105"/>
    </cofactor>
</comment>
<evidence type="ECO:0000313" key="12">
    <source>
        <dbReference type="Proteomes" id="UP000192840"/>
    </source>
</evidence>
<dbReference type="EMBL" id="FWYC01000004">
    <property type="protein sequence ID" value="SMC71633.1"/>
    <property type="molecule type" value="Genomic_DNA"/>
</dbReference>
<dbReference type="GO" id="GO:0008270">
    <property type="term" value="F:zinc ion binding"/>
    <property type="evidence" value="ECO:0007669"/>
    <property type="project" value="InterPro"/>
</dbReference>
<dbReference type="eggNOG" id="COG1064">
    <property type="taxonomic scope" value="Bacteria"/>
</dbReference>
<dbReference type="SMART" id="SM00829">
    <property type="entry name" value="PKS_ER"/>
    <property type="match status" value="1"/>
</dbReference>
<dbReference type="Pfam" id="PF08240">
    <property type="entry name" value="ADH_N"/>
    <property type="match status" value="1"/>
</dbReference>
<evidence type="ECO:0000256" key="8">
    <source>
        <dbReference type="ARBA" id="ARBA00049243"/>
    </source>
</evidence>
<evidence type="ECO:0000256" key="4">
    <source>
        <dbReference type="ARBA" id="ARBA00022723"/>
    </source>
</evidence>
<reference evidence="12" key="1">
    <citation type="submission" date="2017-04" db="EMBL/GenBank/DDBJ databases">
        <authorList>
            <person name="Varghese N."/>
            <person name="Submissions S."/>
        </authorList>
    </citation>
    <scope>NUCLEOTIDE SEQUENCE [LARGE SCALE GENOMIC DNA]</scope>
    <source>
        <strain evidence="12">DSM 44073</strain>
    </source>
</reference>
<dbReference type="InterPro" id="IPR020843">
    <property type="entry name" value="ER"/>
</dbReference>
<dbReference type="Gene3D" id="3.40.50.720">
    <property type="entry name" value="NAD(P)-binding Rossmann-like Domain"/>
    <property type="match status" value="1"/>
</dbReference>
<keyword evidence="4 9" id="KW-0479">Metal-binding</keyword>
<evidence type="ECO:0000256" key="6">
    <source>
        <dbReference type="ARBA" id="ARBA00023002"/>
    </source>
</evidence>
<dbReference type="CDD" id="cd05284">
    <property type="entry name" value="arabinose_DH_like"/>
    <property type="match status" value="1"/>
</dbReference>
<evidence type="ECO:0000256" key="1">
    <source>
        <dbReference type="ARBA" id="ARBA00001947"/>
    </source>
</evidence>
<dbReference type="OrthoDB" id="334894at2"/>
<dbReference type="RefSeq" id="WP_030481925.1">
    <property type="nucleotide sequence ID" value="NZ_FWYC01000004.1"/>
</dbReference>
<dbReference type="SUPFAM" id="SSF50129">
    <property type="entry name" value="GroES-like"/>
    <property type="match status" value="1"/>
</dbReference>
<dbReference type="AlphaFoldDB" id="A0A1W2BF40"/>
<dbReference type="InterPro" id="IPR013149">
    <property type="entry name" value="ADH-like_C"/>
</dbReference>
<name>A0A1W2BF40_9PSEU</name>
<dbReference type="GO" id="GO:0004022">
    <property type="term" value="F:alcohol dehydrogenase (NAD+) activity"/>
    <property type="evidence" value="ECO:0007669"/>
    <property type="project" value="UniProtKB-EC"/>
</dbReference>
<dbReference type="Proteomes" id="UP000192840">
    <property type="component" value="Unassembled WGS sequence"/>
</dbReference>
<proteinExistence type="inferred from homology"/>
<dbReference type="Pfam" id="PF00107">
    <property type="entry name" value="ADH_zinc_N"/>
    <property type="match status" value="1"/>
</dbReference>
<gene>
    <name evidence="11" type="ORF">SAMN05660733_01464</name>
</gene>
<dbReference type="PROSITE" id="PS00059">
    <property type="entry name" value="ADH_ZINC"/>
    <property type="match status" value="1"/>
</dbReference>
<dbReference type="PANTHER" id="PTHR42940:SF8">
    <property type="entry name" value="VACUOLAR PROTEIN SORTING-ASSOCIATED PROTEIN 11"/>
    <property type="match status" value="1"/>
</dbReference>
<keyword evidence="6" id="KW-0560">Oxidoreductase</keyword>
<dbReference type="PANTHER" id="PTHR42940">
    <property type="entry name" value="ALCOHOL DEHYDROGENASE 1-RELATED"/>
    <property type="match status" value="1"/>
</dbReference>
<dbReference type="STRING" id="40571.SAMN05660733_01464"/>
<feature type="domain" description="Enoyl reductase (ER)" evidence="10">
    <location>
        <begin position="10"/>
        <end position="341"/>
    </location>
</feature>
<keyword evidence="12" id="KW-1185">Reference proteome</keyword>
<dbReference type="EC" id="1.1.1.1" evidence="3"/>
<evidence type="ECO:0000256" key="2">
    <source>
        <dbReference type="ARBA" id="ARBA00008072"/>
    </source>
</evidence>
<comment type="similarity">
    <text evidence="2 9">Belongs to the zinc-containing alcohol dehydrogenase family.</text>
</comment>
<evidence type="ECO:0000256" key="5">
    <source>
        <dbReference type="ARBA" id="ARBA00022833"/>
    </source>
</evidence>
<comment type="catalytic activity">
    <reaction evidence="7">
        <text>a secondary alcohol + NAD(+) = a ketone + NADH + H(+)</text>
        <dbReference type="Rhea" id="RHEA:10740"/>
        <dbReference type="ChEBI" id="CHEBI:15378"/>
        <dbReference type="ChEBI" id="CHEBI:17087"/>
        <dbReference type="ChEBI" id="CHEBI:35681"/>
        <dbReference type="ChEBI" id="CHEBI:57540"/>
        <dbReference type="ChEBI" id="CHEBI:57945"/>
        <dbReference type="EC" id="1.1.1.1"/>
    </reaction>
</comment>
<dbReference type="SUPFAM" id="SSF51735">
    <property type="entry name" value="NAD(P)-binding Rossmann-fold domains"/>
    <property type="match status" value="1"/>
</dbReference>
<evidence type="ECO:0000256" key="7">
    <source>
        <dbReference type="ARBA" id="ARBA00049164"/>
    </source>
</evidence>
<dbReference type="InterPro" id="IPR013154">
    <property type="entry name" value="ADH-like_N"/>
</dbReference>
<dbReference type="InterPro" id="IPR011032">
    <property type="entry name" value="GroES-like_sf"/>
</dbReference>
<organism evidence="11 12">
    <name type="scientific">Lentzea albidocapillata</name>
    <dbReference type="NCBI Taxonomy" id="40571"/>
    <lineage>
        <taxon>Bacteria</taxon>
        <taxon>Bacillati</taxon>
        <taxon>Actinomycetota</taxon>
        <taxon>Actinomycetes</taxon>
        <taxon>Pseudonocardiales</taxon>
        <taxon>Pseudonocardiaceae</taxon>
        <taxon>Lentzea</taxon>
    </lineage>
</organism>
<evidence type="ECO:0000256" key="9">
    <source>
        <dbReference type="RuleBase" id="RU361277"/>
    </source>
</evidence>
<dbReference type="InterPro" id="IPR002328">
    <property type="entry name" value="ADH_Zn_CS"/>
</dbReference>
<evidence type="ECO:0000256" key="3">
    <source>
        <dbReference type="ARBA" id="ARBA00013190"/>
    </source>
</evidence>
<keyword evidence="5 9" id="KW-0862">Zinc</keyword>